<dbReference type="Proteomes" id="UP000595278">
    <property type="component" value="Chromosome"/>
</dbReference>
<evidence type="ECO:0000313" key="3">
    <source>
        <dbReference type="Proteomes" id="UP000595278"/>
    </source>
</evidence>
<evidence type="ECO:0000259" key="1">
    <source>
        <dbReference type="Pfam" id="PF01636"/>
    </source>
</evidence>
<dbReference type="InterPro" id="IPR002575">
    <property type="entry name" value="Aminoglycoside_PTrfase"/>
</dbReference>
<dbReference type="InterPro" id="IPR011009">
    <property type="entry name" value="Kinase-like_dom_sf"/>
</dbReference>
<dbReference type="EMBL" id="CP067393">
    <property type="protein sequence ID" value="QQP84323.1"/>
    <property type="molecule type" value="Genomic_DNA"/>
</dbReference>
<dbReference type="Gene3D" id="1.20.58.840">
    <property type="match status" value="1"/>
</dbReference>
<dbReference type="SUPFAM" id="SSF56112">
    <property type="entry name" value="Protein kinase-like (PK-like)"/>
    <property type="match status" value="1"/>
</dbReference>
<reference evidence="2 3" key="1">
    <citation type="submission" date="2021-01" db="EMBL/GenBank/DDBJ databases">
        <title>Entomomonas sp. F2A isolated from a house cricket (Acheta domesticus).</title>
        <authorList>
            <person name="Spergser J."/>
            <person name="Busse H.-J."/>
        </authorList>
    </citation>
    <scope>NUCLEOTIDE SEQUENCE [LARGE SCALE GENOMIC DNA]</scope>
    <source>
        <strain evidence="2 3">F2A</strain>
    </source>
</reference>
<feature type="domain" description="Aminoglycoside phosphotransferase" evidence="1">
    <location>
        <begin position="27"/>
        <end position="252"/>
    </location>
</feature>
<dbReference type="AlphaFoldDB" id="A0A974ND54"/>
<dbReference type="KEGG" id="eaz:JHT90_07740"/>
<keyword evidence="3" id="KW-1185">Reference proteome</keyword>
<organism evidence="2 3">
    <name type="scientific">Entomomonas asaccharolytica</name>
    <dbReference type="NCBI Taxonomy" id="2785331"/>
    <lineage>
        <taxon>Bacteria</taxon>
        <taxon>Pseudomonadati</taxon>
        <taxon>Pseudomonadota</taxon>
        <taxon>Gammaproteobacteria</taxon>
        <taxon>Pseudomonadales</taxon>
        <taxon>Pseudomonadaceae</taxon>
        <taxon>Entomomonas</taxon>
    </lineage>
</organism>
<dbReference type="RefSeq" id="WP_201090221.1">
    <property type="nucleotide sequence ID" value="NZ_CP067393.1"/>
</dbReference>
<accession>A0A974ND54</accession>
<dbReference type="Pfam" id="PF01636">
    <property type="entry name" value="APH"/>
    <property type="match status" value="1"/>
</dbReference>
<evidence type="ECO:0000313" key="2">
    <source>
        <dbReference type="EMBL" id="QQP84323.1"/>
    </source>
</evidence>
<dbReference type="Gene3D" id="1.10.510.10">
    <property type="entry name" value="Transferase(Phosphotransferase) domain 1"/>
    <property type="match status" value="1"/>
</dbReference>
<proteinExistence type="predicted"/>
<sequence length="324" mass="37918">MTNLNVFNDVLLNEYKITPNIIVEEKGGWASLAYKVVTVDNNYFLKVYEKKRASTEKLTQYLDDYLSIVMWLGKNALAGQIVEPILTRDLAYKYEDENYIYVLFNYITGNVVADNDLATLQVKQLAQIVANLHSYNEQIPFAISHLKEQFELPFNMQLIYFLKQQLACCSNDIKEVLSPFVAEIVKQINYIEQLAKRLQQQKLAFVLCHTDIHGWNIMQVDNHLILLDWEGLKLAPAEADLFMFYNKAFFKDFINYYQQLHPNFKINQTVMLFYRCRRSLEDLWELIEQLVIDNVTGKLRADTLHLLAKECDTIQVNNKLFIDA</sequence>
<protein>
    <submittedName>
        <fullName evidence="2">Aminoglycoside phosphotransferase family protein</fullName>
    </submittedName>
</protein>
<gene>
    <name evidence="2" type="ORF">JHT90_07740</name>
</gene>
<name>A0A974ND54_9GAMM</name>
<dbReference type="Gene3D" id="3.30.200.20">
    <property type="entry name" value="Phosphorylase Kinase, domain 1"/>
    <property type="match status" value="1"/>
</dbReference>